<feature type="compositionally biased region" description="Basic and acidic residues" evidence="5">
    <location>
        <begin position="66"/>
        <end position="89"/>
    </location>
</feature>
<dbReference type="InterPro" id="IPR011006">
    <property type="entry name" value="CheY-like_superfamily"/>
</dbReference>
<feature type="non-terminal residue" evidence="7">
    <location>
        <position position="136"/>
    </location>
</feature>
<keyword evidence="3" id="KW-0804">Transcription</keyword>
<dbReference type="PANTHER" id="PTHR43874:SF123">
    <property type="entry name" value="TWO-COMPONENT RESPONSE REGULATOR ARR14"/>
    <property type="match status" value="1"/>
</dbReference>
<keyword evidence="2" id="KW-0805">Transcription regulation</keyword>
<organism evidence="7 8">
    <name type="scientific">Trifolium medium</name>
    <dbReference type="NCBI Taxonomy" id="97028"/>
    <lineage>
        <taxon>Eukaryota</taxon>
        <taxon>Viridiplantae</taxon>
        <taxon>Streptophyta</taxon>
        <taxon>Embryophyta</taxon>
        <taxon>Tracheophyta</taxon>
        <taxon>Spermatophyta</taxon>
        <taxon>Magnoliopsida</taxon>
        <taxon>eudicotyledons</taxon>
        <taxon>Gunneridae</taxon>
        <taxon>Pentapetalae</taxon>
        <taxon>rosids</taxon>
        <taxon>fabids</taxon>
        <taxon>Fabales</taxon>
        <taxon>Fabaceae</taxon>
        <taxon>Papilionoideae</taxon>
        <taxon>50 kb inversion clade</taxon>
        <taxon>NPAAA clade</taxon>
        <taxon>Hologalegina</taxon>
        <taxon>IRL clade</taxon>
        <taxon>Trifolieae</taxon>
        <taxon>Trifolium</taxon>
    </lineage>
</organism>
<feature type="region of interest" description="Disordered" evidence="5">
    <location>
        <begin position="66"/>
        <end position="136"/>
    </location>
</feature>
<dbReference type="Pfam" id="PF00072">
    <property type="entry name" value="Response_reg"/>
    <property type="match status" value="1"/>
</dbReference>
<accession>A0A392QBQ8</accession>
<keyword evidence="1" id="KW-0902">Two-component regulatory system</keyword>
<evidence type="ECO:0000256" key="2">
    <source>
        <dbReference type="ARBA" id="ARBA00023015"/>
    </source>
</evidence>
<keyword evidence="8" id="KW-1185">Reference proteome</keyword>
<dbReference type="SUPFAM" id="SSF52172">
    <property type="entry name" value="CheY-like"/>
    <property type="match status" value="1"/>
</dbReference>
<evidence type="ECO:0000256" key="4">
    <source>
        <dbReference type="PROSITE-ProRule" id="PRU00169"/>
    </source>
</evidence>
<dbReference type="InterPro" id="IPR001789">
    <property type="entry name" value="Sig_transdc_resp-reg_receiver"/>
</dbReference>
<proteinExistence type="predicted"/>
<evidence type="ECO:0000256" key="5">
    <source>
        <dbReference type="SAM" id="MobiDB-lite"/>
    </source>
</evidence>
<evidence type="ECO:0000259" key="6">
    <source>
        <dbReference type="PROSITE" id="PS50110"/>
    </source>
</evidence>
<dbReference type="GO" id="GO:0009736">
    <property type="term" value="P:cytokinin-activated signaling pathway"/>
    <property type="evidence" value="ECO:0007669"/>
    <property type="project" value="InterPro"/>
</dbReference>
<feature type="domain" description="Response regulatory" evidence="6">
    <location>
        <begin position="1"/>
        <end position="62"/>
    </location>
</feature>
<dbReference type="AlphaFoldDB" id="A0A392QBQ8"/>
<dbReference type="Proteomes" id="UP000265520">
    <property type="component" value="Unassembled WGS sequence"/>
</dbReference>
<comment type="caution">
    <text evidence="4">Lacks conserved residue(s) required for the propagation of feature annotation.</text>
</comment>
<reference evidence="7 8" key="1">
    <citation type="journal article" date="2018" name="Front. Plant Sci.">
        <title>Red Clover (Trifolium pratense) and Zigzag Clover (T. medium) - A Picture of Genomic Similarities and Differences.</title>
        <authorList>
            <person name="Dluhosova J."/>
            <person name="Istvanek J."/>
            <person name="Nedelnik J."/>
            <person name="Repkova J."/>
        </authorList>
    </citation>
    <scope>NUCLEOTIDE SEQUENCE [LARGE SCALE GENOMIC DNA]</scope>
    <source>
        <strain evidence="8">cv. 10/8</strain>
        <tissue evidence="7">Leaf</tissue>
    </source>
</reference>
<dbReference type="PROSITE" id="PS50110">
    <property type="entry name" value="RESPONSE_REGULATORY"/>
    <property type="match status" value="1"/>
</dbReference>
<dbReference type="InterPro" id="IPR045279">
    <property type="entry name" value="ARR-like"/>
</dbReference>
<dbReference type="PANTHER" id="PTHR43874">
    <property type="entry name" value="TWO-COMPONENT RESPONSE REGULATOR"/>
    <property type="match status" value="1"/>
</dbReference>
<dbReference type="EMBL" id="LXQA010126641">
    <property type="protein sequence ID" value="MCI21761.1"/>
    <property type="molecule type" value="Genomic_DNA"/>
</dbReference>
<name>A0A392QBQ8_9FABA</name>
<evidence type="ECO:0000313" key="7">
    <source>
        <dbReference type="EMBL" id="MCI21761.1"/>
    </source>
</evidence>
<evidence type="ECO:0000256" key="3">
    <source>
        <dbReference type="ARBA" id="ARBA00023163"/>
    </source>
</evidence>
<dbReference type="GO" id="GO:0000160">
    <property type="term" value="P:phosphorelay signal transduction system"/>
    <property type="evidence" value="ECO:0007669"/>
    <property type="project" value="UniProtKB-KW"/>
</dbReference>
<dbReference type="Gene3D" id="3.40.50.2300">
    <property type="match status" value="1"/>
</dbReference>
<protein>
    <submittedName>
        <fullName evidence="7">Two-component response regulator ARR2-like</fullName>
    </submittedName>
</protein>
<comment type="caution">
    <text evidence="7">The sequence shown here is derived from an EMBL/GenBank/DDBJ whole genome shotgun (WGS) entry which is preliminary data.</text>
</comment>
<evidence type="ECO:0000313" key="8">
    <source>
        <dbReference type="Proteomes" id="UP000265520"/>
    </source>
</evidence>
<sequence>MPDMDGCKLLEHVGLEMDLPVIMMSVDDRTSTVMKGIRHGACDYFIKPVRLEELRNIWQHVARKFLNESKEHDNSGSREDNDRNKRGNDDNNNISSAAGATKGIVKEQKKRSNLKDGEDVELENDDPSTSKKPRVV</sequence>
<evidence type="ECO:0000256" key="1">
    <source>
        <dbReference type="ARBA" id="ARBA00023012"/>
    </source>
</evidence>